<dbReference type="EMBL" id="KN824280">
    <property type="protein sequence ID" value="KIM32503.1"/>
    <property type="molecule type" value="Genomic_DNA"/>
</dbReference>
<sequence>MASQGWREARRWMGPTGREMPFAHQVVNGHTQLVEHMRMTVRGAQNKRTALGRGRKSRFGILGWSFASGVGAQGKRQVFREQNERGGCPGSFRTRGLKTHEATAPLPPPWLPYHFRDYKTPPINSSLPRFCQNS</sequence>
<reference evidence="3" key="2">
    <citation type="submission" date="2015-01" db="EMBL/GenBank/DDBJ databases">
        <title>Evolutionary Origins and Diversification of the Mycorrhizal Mutualists.</title>
        <authorList>
            <consortium name="DOE Joint Genome Institute"/>
            <consortium name="Mycorrhizal Genomics Consortium"/>
            <person name="Kohler A."/>
            <person name="Kuo A."/>
            <person name="Nagy L.G."/>
            <person name="Floudas D."/>
            <person name="Copeland A."/>
            <person name="Barry K.W."/>
            <person name="Cichocki N."/>
            <person name="Veneault-Fourrey C."/>
            <person name="LaButti K."/>
            <person name="Lindquist E.A."/>
            <person name="Lipzen A."/>
            <person name="Lundell T."/>
            <person name="Morin E."/>
            <person name="Murat C."/>
            <person name="Riley R."/>
            <person name="Ohm R."/>
            <person name="Sun H."/>
            <person name="Tunlid A."/>
            <person name="Henrissat B."/>
            <person name="Grigoriev I.V."/>
            <person name="Hibbett D.S."/>
            <person name="Martin F."/>
        </authorList>
    </citation>
    <scope>NUCLEOTIDE SEQUENCE [LARGE SCALE GENOMIC DNA]</scope>
    <source>
        <strain evidence="3">MAFF 305830</strain>
    </source>
</reference>
<evidence type="ECO:0000313" key="2">
    <source>
        <dbReference type="EMBL" id="KIM32503.1"/>
    </source>
</evidence>
<evidence type="ECO:0000256" key="1">
    <source>
        <dbReference type="SAM" id="MobiDB-lite"/>
    </source>
</evidence>
<name>A0A0C2X2K9_SERVB</name>
<protein>
    <submittedName>
        <fullName evidence="2">Uncharacterized protein</fullName>
    </submittedName>
</protein>
<dbReference type="AlphaFoldDB" id="A0A0C2X2K9"/>
<gene>
    <name evidence="2" type="ORF">M408DRAFT_219948</name>
</gene>
<reference evidence="2 3" key="1">
    <citation type="submission" date="2014-04" db="EMBL/GenBank/DDBJ databases">
        <authorList>
            <consortium name="DOE Joint Genome Institute"/>
            <person name="Kuo A."/>
            <person name="Zuccaro A."/>
            <person name="Kohler A."/>
            <person name="Nagy L.G."/>
            <person name="Floudas D."/>
            <person name="Copeland A."/>
            <person name="Barry K.W."/>
            <person name="Cichocki N."/>
            <person name="Veneault-Fourrey C."/>
            <person name="LaButti K."/>
            <person name="Lindquist E.A."/>
            <person name="Lipzen A."/>
            <person name="Lundell T."/>
            <person name="Morin E."/>
            <person name="Murat C."/>
            <person name="Sun H."/>
            <person name="Tunlid A."/>
            <person name="Henrissat B."/>
            <person name="Grigoriev I.V."/>
            <person name="Hibbett D.S."/>
            <person name="Martin F."/>
            <person name="Nordberg H.P."/>
            <person name="Cantor M.N."/>
            <person name="Hua S.X."/>
        </authorList>
    </citation>
    <scope>NUCLEOTIDE SEQUENCE [LARGE SCALE GENOMIC DNA]</scope>
    <source>
        <strain evidence="2 3">MAFF 305830</strain>
    </source>
</reference>
<organism evidence="2 3">
    <name type="scientific">Serendipita vermifera MAFF 305830</name>
    <dbReference type="NCBI Taxonomy" id="933852"/>
    <lineage>
        <taxon>Eukaryota</taxon>
        <taxon>Fungi</taxon>
        <taxon>Dikarya</taxon>
        <taxon>Basidiomycota</taxon>
        <taxon>Agaricomycotina</taxon>
        <taxon>Agaricomycetes</taxon>
        <taxon>Sebacinales</taxon>
        <taxon>Serendipitaceae</taxon>
        <taxon>Serendipita</taxon>
    </lineage>
</organism>
<evidence type="ECO:0000313" key="3">
    <source>
        <dbReference type="Proteomes" id="UP000054097"/>
    </source>
</evidence>
<feature type="region of interest" description="Disordered" evidence="1">
    <location>
        <begin position="80"/>
        <end position="103"/>
    </location>
</feature>
<dbReference type="HOGENOM" id="CLU_1897497_0_0_1"/>
<dbReference type="Proteomes" id="UP000054097">
    <property type="component" value="Unassembled WGS sequence"/>
</dbReference>
<proteinExistence type="predicted"/>
<keyword evidence="3" id="KW-1185">Reference proteome</keyword>
<accession>A0A0C2X2K9</accession>